<feature type="chain" id="PRO_5011464301" evidence="1">
    <location>
        <begin position="30"/>
        <end position="161"/>
    </location>
</feature>
<reference evidence="3 4" key="1">
    <citation type="submission" date="2016-10" db="EMBL/GenBank/DDBJ databases">
        <authorList>
            <person name="de Groot N.N."/>
        </authorList>
    </citation>
    <scope>NUCLEOTIDE SEQUENCE [LARGE SCALE GENOMIC DNA]</scope>
    <source>
        <strain evidence="3 4">DSM 18684</strain>
    </source>
</reference>
<evidence type="ECO:0000313" key="3">
    <source>
        <dbReference type="EMBL" id="SFG91979.1"/>
    </source>
</evidence>
<gene>
    <name evidence="3" type="ORF">SAMN04489864_103224</name>
</gene>
<dbReference type="EMBL" id="FOPP01000003">
    <property type="protein sequence ID" value="SFG91979.1"/>
    <property type="molecule type" value="Genomic_DNA"/>
</dbReference>
<feature type="signal peptide" evidence="1">
    <location>
        <begin position="1"/>
        <end position="29"/>
    </location>
</feature>
<keyword evidence="1" id="KW-0732">Signal</keyword>
<proteinExistence type="predicted"/>
<dbReference type="AlphaFoldDB" id="A0A1I2VU53"/>
<feature type="domain" description="CHRD" evidence="2">
    <location>
        <begin position="47"/>
        <end position="160"/>
    </location>
</feature>
<evidence type="ECO:0000259" key="2">
    <source>
        <dbReference type="Pfam" id="PF07452"/>
    </source>
</evidence>
<name>A0A1I2VU53_9SPHI</name>
<dbReference type="Pfam" id="PF07452">
    <property type="entry name" value="CHRD"/>
    <property type="match status" value="1"/>
</dbReference>
<accession>A0A1I2VU53</accession>
<organism evidence="3 4">
    <name type="scientific">Pedobacter insulae</name>
    <dbReference type="NCBI Taxonomy" id="414048"/>
    <lineage>
        <taxon>Bacteria</taxon>
        <taxon>Pseudomonadati</taxon>
        <taxon>Bacteroidota</taxon>
        <taxon>Sphingobacteriia</taxon>
        <taxon>Sphingobacteriales</taxon>
        <taxon>Sphingobacteriaceae</taxon>
        <taxon>Pedobacter</taxon>
    </lineage>
</organism>
<evidence type="ECO:0000313" key="4">
    <source>
        <dbReference type="Proteomes" id="UP000199666"/>
    </source>
</evidence>
<dbReference type="OrthoDB" id="571052at2"/>
<evidence type="ECO:0000256" key="1">
    <source>
        <dbReference type="SAM" id="SignalP"/>
    </source>
</evidence>
<dbReference type="Proteomes" id="UP000199666">
    <property type="component" value="Unassembled WGS sequence"/>
</dbReference>
<dbReference type="RefSeq" id="WP_090992734.1">
    <property type="nucleotide sequence ID" value="NZ_FOPP01000003.1"/>
</dbReference>
<sequence length="161" mass="18237">MKKILLQLKVPLGACLFLAMSLLFLPSCKKDDVYRSDIFIKKQWKLNLSSTNVIPALANKDDHAVAMVYLMSNKELHYDIYFDRPLENGDSPTTVKLYFGESGQTGELFLDLNAPSFNAQRETKGKVLLDEPNFLKIQTAKIYCQVSSTQQQSGLVRDQLN</sequence>
<keyword evidence="4" id="KW-1185">Reference proteome</keyword>
<dbReference type="InterPro" id="IPR010895">
    <property type="entry name" value="CHRD"/>
</dbReference>
<dbReference type="STRING" id="414048.SAMN04489864_103224"/>
<protein>
    <submittedName>
        <fullName evidence="3">CHRD domain-containing protein</fullName>
    </submittedName>
</protein>